<evidence type="ECO:0000313" key="2">
    <source>
        <dbReference type="EMBL" id="KAF7541558.1"/>
    </source>
</evidence>
<sequence>MGQTSAPLLGSQDARPKSLHSAWKPSRGLACMTIPAAAVTNRLAERPRARVDDACIAVTSPGFPAMNHGPHRIETHRQHQIRSYVVACISNSYSN</sequence>
<evidence type="ECO:0000313" key="3">
    <source>
        <dbReference type="Proteomes" id="UP000722485"/>
    </source>
</evidence>
<dbReference type="AlphaFoldDB" id="A0A9P5GWJ6"/>
<protein>
    <submittedName>
        <fullName evidence="2">Uncharacterized protein</fullName>
    </submittedName>
</protein>
<evidence type="ECO:0000256" key="1">
    <source>
        <dbReference type="SAM" id="MobiDB-lite"/>
    </source>
</evidence>
<comment type="caution">
    <text evidence="2">The sequence shown here is derived from an EMBL/GenBank/DDBJ whole genome shotgun (WGS) entry which is preliminary data.</text>
</comment>
<accession>A0A9P5GWJ6</accession>
<dbReference type="EMBL" id="JAANBB010000488">
    <property type="protein sequence ID" value="KAF7541558.1"/>
    <property type="molecule type" value="Genomic_DNA"/>
</dbReference>
<gene>
    <name evidence="2" type="ORF">G7Z17_g11925</name>
</gene>
<name>A0A9P5GWJ6_9HYPO</name>
<keyword evidence="3" id="KW-1185">Reference proteome</keyword>
<feature type="region of interest" description="Disordered" evidence="1">
    <location>
        <begin position="1"/>
        <end position="21"/>
    </location>
</feature>
<reference evidence="2" key="1">
    <citation type="submission" date="2020-03" db="EMBL/GenBank/DDBJ databases">
        <title>Draft Genome Sequence of Cylindrodendrum hubeiense.</title>
        <authorList>
            <person name="Buettner E."/>
            <person name="Kellner H."/>
        </authorList>
    </citation>
    <scope>NUCLEOTIDE SEQUENCE</scope>
    <source>
        <strain evidence="2">IHI 201604</strain>
    </source>
</reference>
<dbReference type="Proteomes" id="UP000722485">
    <property type="component" value="Unassembled WGS sequence"/>
</dbReference>
<organism evidence="2 3">
    <name type="scientific">Cylindrodendrum hubeiense</name>
    <dbReference type="NCBI Taxonomy" id="595255"/>
    <lineage>
        <taxon>Eukaryota</taxon>
        <taxon>Fungi</taxon>
        <taxon>Dikarya</taxon>
        <taxon>Ascomycota</taxon>
        <taxon>Pezizomycotina</taxon>
        <taxon>Sordariomycetes</taxon>
        <taxon>Hypocreomycetidae</taxon>
        <taxon>Hypocreales</taxon>
        <taxon>Nectriaceae</taxon>
        <taxon>Cylindrodendrum</taxon>
    </lineage>
</organism>
<proteinExistence type="predicted"/>